<reference evidence="3" key="1">
    <citation type="journal article" date="2020" name="mSystems">
        <title>Genome- and Community-Level Interaction Insights into Carbon Utilization and Element Cycling Functions of Hydrothermarchaeota in Hydrothermal Sediment.</title>
        <authorList>
            <person name="Zhou Z."/>
            <person name="Liu Y."/>
            <person name="Xu W."/>
            <person name="Pan J."/>
            <person name="Luo Z.H."/>
            <person name="Li M."/>
        </authorList>
    </citation>
    <scope>NUCLEOTIDE SEQUENCE [LARGE SCALE GENOMIC DNA]</scope>
    <source>
        <strain evidence="3">SpSt-897</strain>
    </source>
</reference>
<accession>A0A7C3V1P2</accession>
<dbReference type="PROSITE" id="PS51831">
    <property type="entry name" value="HD"/>
    <property type="match status" value="1"/>
</dbReference>
<protein>
    <submittedName>
        <fullName evidence="3">HD domain-containing protein</fullName>
    </submittedName>
</protein>
<evidence type="ECO:0000313" key="3">
    <source>
        <dbReference type="EMBL" id="HGF33022.1"/>
    </source>
</evidence>
<sequence length="455" mass="52567">MFPFNSPFQQYLDHIILLAAGPRRLPCPCLPAFSLSIPGSLENPAPEPGGNLEIFRFLHYILLGAGTSVVNLGELRQELDRQEETRLAPYAARSSQAIRRRFEERIQQGHRQNFAVDADRILHSQAYTRYIDKTQVFYLIEHEHISHRVLHVQLLSKIARTIGRYLRLNEDLLEAIALGHDIGHPPFGHDGERILSRLCEAHGIGPFLHSVQGVWFLERVEKQGKGLNLSLQVLDGILCHDGETHLERLAPEQEKTFQRLEEEIRLKLADPDYPLKPMTLEGCVVRLADTISYIGRDLEDAITLNLVRRDELPSLVTERLGRTNGAIVYTLVSDLITHSFNKNYVGYSPEVGEALKTLRQHNYERIYNNPRIKQETEKIEELFTDLFHRFSRDVAEARRDSPIWTKFLDHMDDDYRRRQHPAIIVRDYLASMTDANFLRQCQELFFPQPLPLKFA</sequence>
<keyword evidence="1" id="KW-0378">Hydrolase</keyword>
<dbReference type="InterPro" id="IPR026875">
    <property type="entry name" value="PHydrolase_assoc_dom"/>
</dbReference>
<evidence type="ECO:0000259" key="2">
    <source>
        <dbReference type="PROSITE" id="PS51831"/>
    </source>
</evidence>
<dbReference type="InterPro" id="IPR051094">
    <property type="entry name" value="Diverse_Catalytic_Enzymes"/>
</dbReference>
<dbReference type="Gene3D" id="1.10.3210.10">
    <property type="entry name" value="Hypothetical protein af1432"/>
    <property type="match status" value="1"/>
</dbReference>
<feature type="domain" description="HD" evidence="2">
    <location>
        <begin position="148"/>
        <end position="294"/>
    </location>
</feature>
<proteinExistence type="predicted"/>
<organism evidence="3">
    <name type="scientific">Desulfobacca acetoxidans</name>
    <dbReference type="NCBI Taxonomy" id="60893"/>
    <lineage>
        <taxon>Bacteria</taxon>
        <taxon>Pseudomonadati</taxon>
        <taxon>Thermodesulfobacteriota</taxon>
        <taxon>Desulfobaccia</taxon>
        <taxon>Desulfobaccales</taxon>
        <taxon>Desulfobaccaceae</taxon>
        <taxon>Desulfobacca</taxon>
    </lineage>
</organism>
<dbReference type="AlphaFoldDB" id="A0A7C3V1P2"/>
<dbReference type="CDD" id="cd00077">
    <property type="entry name" value="HDc"/>
    <property type="match status" value="1"/>
</dbReference>
<dbReference type="SMART" id="SM00471">
    <property type="entry name" value="HDc"/>
    <property type="match status" value="1"/>
</dbReference>
<name>A0A7C3V1P2_9BACT</name>
<dbReference type="PANTHER" id="PTHR35795:SF1">
    <property type="entry name" value="BIS(5'-NUCLEOSYL)-TETRAPHOSPHATASE, SYMMETRICAL"/>
    <property type="match status" value="1"/>
</dbReference>
<dbReference type="Pfam" id="PF01966">
    <property type="entry name" value="HD"/>
    <property type="match status" value="1"/>
</dbReference>
<dbReference type="Pfam" id="PF13286">
    <property type="entry name" value="HD_assoc"/>
    <property type="match status" value="1"/>
</dbReference>
<evidence type="ECO:0000256" key="1">
    <source>
        <dbReference type="ARBA" id="ARBA00022801"/>
    </source>
</evidence>
<dbReference type="PANTHER" id="PTHR35795">
    <property type="entry name" value="SLR1885 PROTEIN"/>
    <property type="match status" value="1"/>
</dbReference>
<gene>
    <name evidence="3" type="ORF">ENW96_01355</name>
</gene>
<dbReference type="EMBL" id="DTMF01000036">
    <property type="protein sequence ID" value="HGF33022.1"/>
    <property type="molecule type" value="Genomic_DNA"/>
</dbReference>
<comment type="caution">
    <text evidence="3">The sequence shown here is derived from an EMBL/GenBank/DDBJ whole genome shotgun (WGS) entry which is preliminary data.</text>
</comment>
<dbReference type="InterPro" id="IPR003607">
    <property type="entry name" value="HD/PDEase_dom"/>
</dbReference>
<dbReference type="GO" id="GO:0016787">
    <property type="term" value="F:hydrolase activity"/>
    <property type="evidence" value="ECO:0007669"/>
    <property type="project" value="UniProtKB-KW"/>
</dbReference>
<dbReference type="SUPFAM" id="SSF109604">
    <property type="entry name" value="HD-domain/PDEase-like"/>
    <property type="match status" value="1"/>
</dbReference>
<dbReference type="InterPro" id="IPR006674">
    <property type="entry name" value="HD_domain"/>
</dbReference>